<dbReference type="PROSITE" id="PS51419">
    <property type="entry name" value="RAB"/>
    <property type="match status" value="1"/>
</dbReference>
<dbReference type="SMART" id="SM00173">
    <property type="entry name" value="RAS"/>
    <property type="match status" value="1"/>
</dbReference>
<proteinExistence type="inferred from homology"/>
<keyword evidence="6" id="KW-0472">Membrane</keyword>
<keyword evidence="8" id="KW-0636">Prenylation</keyword>
<dbReference type="SMART" id="SM00174">
    <property type="entry name" value="RHO"/>
    <property type="match status" value="1"/>
</dbReference>
<accession>A0AAN7TV37</accession>
<comment type="subcellular location">
    <subcellularLocation>
        <location evidence="1">Cell membrane</location>
        <topology evidence="1">Lipid-anchor</topology>
        <orientation evidence="1">Cytoplasmic side</orientation>
    </subcellularLocation>
</comment>
<dbReference type="EMBL" id="JAVFKY010000002">
    <property type="protein sequence ID" value="KAK5580404.1"/>
    <property type="molecule type" value="Genomic_DNA"/>
</dbReference>
<keyword evidence="10" id="KW-1185">Reference proteome</keyword>
<dbReference type="SUPFAM" id="SSF52540">
    <property type="entry name" value="P-loop containing nucleoside triphosphate hydrolases"/>
    <property type="match status" value="1"/>
</dbReference>
<dbReference type="InterPro" id="IPR050227">
    <property type="entry name" value="Rab"/>
</dbReference>
<keyword evidence="3" id="KW-1003">Cell membrane</keyword>
<comment type="similarity">
    <text evidence="2">Belongs to the small GTPase superfamily. Rab family.</text>
</comment>
<comment type="caution">
    <text evidence="9">The sequence shown here is derived from an EMBL/GenBank/DDBJ whole genome shotgun (WGS) entry which is preliminary data.</text>
</comment>
<dbReference type="PANTHER" id="PTHR47977">
    <property type="entry name" value="RAS-RELATED PROTEIN RAB"/>
    <property type="match status" value="1"/>
</dbReference>
<sequence length="249" mass="28144">MGCNQSKLECSTPTSTTTTTLKSQKPPCDLFLKILMIGNSSVGKSSMLVRYTKNTFSDSYTPTLGIDFCLKTIEIDDKIIKLQIWDTAGQERFNNITSSYYRGANGVMIVYDITNQESFYNLKKWLGDVEYYAGPNISKIIVGNKCDLEETRAVDFINAKKFANDLNIPIMEVSAKDSSNLEDAFLFLIPQIIKTWVPPTTLPMPMYSYLISYDIYLITTNILVSKSGELSILLLLEYSRLKQISSDYL</sequence>
<dbReference type="Proteomes" id="UP001344447">
    <property type="component" value="Unassembled WGS sequence"/>
</dbReference>
<evidence type="ECO:0000256" key="6">
    <source>
        <dbReference type="ARBA" id="ARBA00023136"/>
    </source>
</evidence>
<dbReference type="AlphaFoldDB" id="A0AAN7TV37"/>
<dbReference type="InterPro" id="IPR027417">
    <property type="entry name" value="P-loop_NTPase"/>
</dbReference>
<dbReference type="Gene3D" id="3.40.50.300">
    <property type="entry name" value="P-loop containing nucleotide triphosphate hydrolases"/>
    <property type="match status" value="1"/>
</dbReference>
<keyword evidence="7" id="KW-0449">Lipoprotein</keyword>
<gene>
    <name evidence="9" type="ORF">RB653_000421</name>
</gene>
<keyword evidence="5" id="KW-0342">GTP-binding</keyword>
<dbReference type="FunFam" id="3.40.50.300:FF:000586">
    <property type="entry name" value="Rab family GTPase"/>
    <property type="match status" value="1"/>
</dbReference>
<evidence type="ECO:0000256" key="3">
    <source>
        <dbReference type="ARBA" id="ARBA00022475"/>
    </source>
</evidence>
<evidence type="ECO:0000256" key="7">
    <source>
        <dbReference type="ARBA" id="ARBA00023288"/>
    </source>
</evidence>
<organism evidence="9 10">
    <name type="scientific">Dictyostelium firmibasis</name>
    <dbReference type="NCBI Taxonomy" id="79012"/>
    <lineage>
        <taxon>Eukaryota</taxon>
        <taxon>Amoebozoa</taxon>
        <taxon>Evosea</taxon>
        <taxon>Eumycetozoa</taxon>
        <taxon>Dictyostelia</taxon>
        <taxon>Dictyosteliales</taxon>
        <taxon>Dictyosteliaceae</taxon>
        <taxon>Dictyostelium</taxon>
    </lineage>
</organism>
<dbReference type="InterPro" id="IPR005225">
    <property type="entry name" value="Small_GTP-bd"/>
</dbReference>
<keyword evidence="4" id="KW-0547">Nucleotide-binding</keyword>
<dbReference type="PROSITE" id="PS51421">
    <property type="entry name" value="RAS"/>
    <property type="match status" value="1"/>
</dbReference>
<reference evidence="9 10" key="1">
    <citation type="submission" date="2023-11" db="EMBL/GenBank/DDBJ databases">
        <title>Dfirmibasis_genome.</title>
        <authorList>
            <person name="Edelbroek B."/>
            <person name="Kjellin J."/>
            <person name="Jerlstrom-Hultqvist J."/>
            <person name="Soderbom F."/>
        </authorList>
    </citation>
    <scope>NUCLEOTIDE SEQUENCE [LARGE SCALE GENOMIC DNA]</scope>
    <source>
        <strain evidence="9 10">TNS-C-14</strain>
    </source>
</reference>
<dbReference type="GO" id="GO:0003924">
    <property type="term" value="F:GTPase activity"/>
    <property type="evidence" value="ECO:0007669"/>
    <property type="project" value="InterPro"/>
</dbReference>
<dbReference type="NCBIfam" id="TIGR00231">
    <property type="entry name" value="small_GTP"/>
    <property type="match status" value="1"/>
</dbReference>
<evidence type="ECO:0008006" key="11">
    <source>
        <dbReference type="Google" id="ProtNLM"/>
    </source>
</evidence>
<evidence type="ECO:0000313" key="9">
    <source>
        <dbReference type="EMBL" id="KAK5580404.1"/>
    </source>
</evidence>
<dbReference type="Pfam" id="PF00071">
    <property type="entry name" value="Ras"/>
    <property type="match status" value="1"/>
</dbReference>
<dbReference type="GO" id="GO:0005525">
    <property type="term" value="F:GTP binding"/>
    <property type="evidence" value="ECO:0007669"/>
    <property type="project" value="UniProtKB-KW"/>
</dbReference>
<dbReference type="InterPro" id="IPR001806">
    <property type="entry name" value="Small_GTPase"/>
</dbReference>
<protein>
    <recommendedName>
        <fullName evidence="11">Rab GTPase</fullName>
    </recommendedName>
</protein>
<evidence type="ECO:0000256" key="1">
    <source>
        <dbReference type="ARBA" id="ARBA00004342"/>
    </source>
</evidence>
<dbReference type="SMART" id="SM00175">
    <property type="entry name" value="RAB"/>
    <property type="match status" value="1"/>
</dbReference>
<evidence type="ECO:0000256" key="4">
    <source>
        <dbReference type="ARBA" id="ARBA00022741"/>
    </source>
</evidence>
<dbReference type="GO" id="GO:0005886">
    <property type="term" value="C:plasma membrane"/>
    <property type="evidence" value="ECO:0007669"/>
    <property type="project" value="UniProtKB-SubCell"/>
</dbReference>
<evidence type="ECO:0000256" key="8">
    <source>
        <dbReference type="ARBA" id="ARBA00023289"/>
    </source>
</evidence>
<evidence type="ECO:0000256" key="5">
    <source>
        <dbReference type="ARBA" id="ARBA00023134"/>
    </source>
</evidence>
<evidence type="ECO:0000256" key="2">
    <source>
        <dbReference type="ARBA" id="ARBA00006270"/>
    </source>
</evidence>
<dbReference type="SMART" id="SM00176">
    <property type="entry name" value="RAN"/>
    <property type="match status" value="1"/>
</dbReference>
<evidence type="ECO:0000313" key="10">
    <source>
        <dbReference type="Proteomes" id="UP001344447"/>
    </source>
</evidence>
<name>A0AAN7TV37_9MYCE</name>
<dbReference type="PROSITE" id="PS51420">
    <property type="entry name" value="RHO"/>
    <property type="match status" value="1"/>
</dbReference>
<dbReference type="PRINTS" id="PR00449">
    <property type="entry name" value="RASTRNSFRMNG"/>
</dbReference>